<sequence>MSNIGNYFSLKFMAKPGDRTDDAQSINEPSKSNNDQHIAPEEDADNGCQTPTSDDHKILPPRFHLPPPPPPHKLLQKRRRRSSDDGTTIEFFETTRREEVDAFFRLFTLRVSSSSSSRKRRSHSI</sequence>
<dbReference type="EMBL" id="CM042028">
    <property type="protein sequence ID" value="KAI3799344.1"/>
    <property type="molecule type" value="Genomic_DNA"/>
</dbReference>
<dbReference type="Proteomes" id="UP001056120">
    <property type="component" value="Linkage Group LG11"/>
</dbReference>
<name>A0ACB9HTT6_9ASTR</name>
<comment type="caution">
    <text evidence="1">The sequence shown here is derived from an EMBL/GenBank/DDBJ whole genome shotgun (WGS) entry which is preliminary data.</text>
</comment>
<keyword evidence="2" id="KW-1185">Reference proteome</keyword>
<evidence type="ECO:0000313" key="1">
    <source>
        <dbReference type="EMBL" id="KAI3799344.1"/>
    </source>
</evidence>
<gene>
    <name evidence="1" type="ORF">L1987_34637</name>
</gene>
<evidence type="ECO:0000313" key="2">
    <source>
        <dbReference type="Proteomes" id="UP001056120"/>
    </source>
</evidence>
<organism evidence="1 2">
    <name type="scientific">Smallanthus sonchifolius</name>
    <dbReference type="NCBI Taxonomy" id="185202"/>
    <lineage>
        <taxon>Eukaryota</taxon>
        <taxon>Viridiplantae</taxon>
        <taxon>Streptophyta</taxon>
        <taxon>Embryophyta</taxon>
        <taxon>Tracheophyta</taxon>
        <taxon>Spermatophyta</taxon>
        <taxon>Magnoliopsida</taxon>
        <taxon>eudicotyledons</taxon>
        <taxon>Gunneridae</taxon>
        <taxon>Pentapetalae</taxon>
        <taxon>asterids</taxon>
        <taxon>campanulids</taxon>
        <taxon>Asterales</taxon>
        <taxon>Asteraceae</taxon>
        <taxon>Asteroideae</taxon>
        <taxon>Heliantheae alliance</taxon>
        <taxon>Millerieae</taxon>
        <taxon>Smallanthus</taxon>
    </lineage>
</organism>
<proteinExistence type="predicted"/>
<protein>
    <submittedName>
        <fullName evidence="1">Uncharacterized protein</fullName>
    </submittedName>
</protein>
<reference evidence="2" key="1">
    <citation type="journal article" date="2022" name="Mol. Ecol. Resour.">
        <title>The genomes of chicory, endive, great burdock and yacon provide insights into Asteraceae palaeo-polyploidization history and plant inulin production.</title>
        <authorList>
            <person name="Fan W."/>
            <person name="Wang S."/>
            <person name="Wang H."/>
            <person name="Wang A."/>
            <person name="Jiang F."/>
            <person name="Liu H."/>
            <person name="Zhao H."/>
            <person name="Xu D."/>
            <person name="Zhang Y."/>
        </authorList>
    </citation>
    <scope>NUCLEOTIDE SEQUENCE [LARGE SCALE GENOMIC DNA]</scope>
    <source>
        <strain evidence="2">cv. Yunnan</strain>
    </source>
</reference>
<reference evidence="1 2" key="2">
    <citation type="journal article" date="2022" name="Mol. Ecol. Resour.">
        <title>The genomes of chicory, endive, great burdock and yacon provide insights into Asteraceae paleo-polyploidization history and plant inulin production.</title>
        <authorList>
            <person name="Fan W."/>
            <person name="Wang S."/>
            <person name="Wang H."/>
            <person name="Wang A."/>
            <person name="Jiang F."/>
            <person name="Liu H."/>
            <person name="Zhao H."/>
            <person name="Xu D."/>
            <person name="Zhang Y."/>
        </authorList>
    </citation>
    <scope>NUCLEOTIDE SEQUENCE [LARGE SCALE GENOMIC DNA]</scope>
    <source>
        <strain evidence="2">cv. Yunnan</strain>
        <tissue evidence="1">Leaves</tissue>
    </source>
</reference>
<accession>A0ACB9HTT6</accession>